<dbReference type="Gene3D" id="2.60.40.10">
    <property type="entry name" value="Immunoglobulins"/>
    <property type="match status" value="3"/>
</dbReference>
<dbReference type="InterPro" id="IPR003599">
    <property type="entry name" value="Ig_sub"/>
</dbReference>
<keyword evidence="9" id="KW-1185">Reference proteome</keyword>
<dbReference type="PANTHER" id="PTHR44337">
    <property type="entry name" value="CARCINOEMBRYONIC ANTIGEN-RELATED CELL ADHESION MOLECULE 8"/>
    <property type="match status" value="1"/>
</dbReference>
<dbReference type="EMBL" id="JABFDY010000021">
    <property type="protein sequence ID" value="KAF7691989.1"/>
    <property type="molecule type" value="Genomic_DNA"/>
</dbReference>
<reference evidence="8" key="1">
    <citation type="submission" date="2020-08" db="EMBL/GenBank/DDBJ databases">
        <title>Chromosome-level assembly of Southern catfish (Silurus meridionalis) provides insights into visual adaptation to the nocturnal and benthic lifestyles.</title>
        <authorList>
            <person name="Zhang Y."/>
            <person name="Wang D."/>
            <person name="Peng Z."/>
        </authorList>
    </citation>
    <scope>NUCLEOTIDE SEQUENCE</scope>
    <source>
        <strain evidence="8">SWU-2019-XX</strain>
        <tissue evidence="8">Muscle</tissue>
    </source>
</reference>
<dbReference type="InterPro" id="IPR013783">
    <property type="entry name" value="Ig-like_fold"/>
</dbReference>
<evidence type="ECO:0000259" key="7">
    <source>
        <dbReference type="PROSITE" id="PS50835"/>
    </source>
</evidence>
<feature type="region of interest" description="Disordered" evidence="5">
    <location>
        <begin position="380"/>
        <end position="405"/>
    </location>
</feature>
<dbReference type="SMART" id="SM00409">
    <property type="entry name" value="IG"/>
    <property type="match status" value="3"/>
</dbReference>
<proteinExistence type="predicted"/>
<dbReference type="PANTHER" id="PTHR44337:SF20">
    <property type="entry name" value="CARCINOEMBRYONIC ANTIGEN-RELATED CELL ADHESION MOLECULE 5-RELATED"/>
    <property type="match status" value="1"/>
</dbReference>
<feature type="domain" description="Ig-like" evidence="7">
    <location>
        <begin position="225"/>
        <end position="303"/>
    </location>
</feature>
<keyword evidence="1" id="KW-0732">Signal</keyword>
<keyword evidence="6" id="KW-0472">Membrane</keyword>
<evidence type="ECO:0000256" key="2">
    <source>
        <dbReference type="ARBA" id="ARBA00023157"/>
    </source>
</evidence>
<protein>
    <recommendedName>
        <fullName evidence="7">Ig-like domain-containing protein</fullName>
    </recommendedName>
</protein>
<evidence type="ECO:0000256" key="5">
    <source>
        <dbReference type="SAM" id="MobiDB-lite"/>
    </source>
</evidence>
<accession>A0A8T0AHM2</accession>
<evidence type="ECO:0000256" key="6">
    <source>
        <dbReference type="SAM" id="Phobius"/>
    </source>
</evidence>
<keyword evidence="3" id="KW-0325">Glycoprotein</keyword>
<dbReference type="AlphaFoldDB" id="A0A8T0AHM2"/>
<keyword evidence="6" id="KW-1133">Transmembrane helix</keyword>
<keyword evidence="2" id="KW-1015">Disulfide bond</keyword>
<evidence type="ECO:0000256" key="4">
    <source>
        <dbReference type="ARBA" id="ARBA00023319"/>
    </source>
</evidence>
<evidence type="ECO:0000256" key="3">
    <source>
        <dbReference type="ARBA" id="ARBA00023180"/>
    </source>
</evidence>
<organism evidence="8 9">
    <name type="scientific">Silurus meridionalis</name>
    <name type="common">Southern catfish</name>
    <name type="synonym">Silurus soldatovi meridionalis</name>
    <dbReference type="NCBI Taxonomy" id="175797"/>
    <lineage>
        <taxon>Eukaryota</taxon>
        <taxon>Metazoa</taxon>
        <taxon>Chordata</taxon>
        <taxon>Craniata</taxon>
        <taxon>Vertebrata</taxon>
        <taxon>Euteleostomi</taxon>
        <taxon>Actinopterygii</taxon>
        <taxon>Neopterygii</taxon>
        <taxon>Teleostei</taxon>
        <taxon>Ostariophysi</taxon>
        <taxon>Siluriformes</taxon>
        <taxon>Siluridae</taxon>
        <taxon>Silurus</taxon>
    </lineage>
</organism>
<dbReference type="InterPro" id="IPR036179">
    <property type="entry name" value="Ig-like_dom_sf"/>
</dbReference>
<evidence type="ECO:0000313" key="8">
    <source>
        <dbReference type="EMBL" id="KAF7691989.1"/>
    </source>
</evidence>
<dbReference type="Pfam" id="PF13927">
    <property type="entry name" value="Ig_3"/>
    <property type="match status" value="1"/>
</dbReference>
<name>A0A8T0AHM2_SILME</name>
<dbReference type="SUPFAM" id="SSF48726">
    <property type="entry name" value="Immunoglobulin"/>
    <property type="match status" value="3"/>
</dbReference>
<feature type="transmembrane region" description="Helical" evidence="6">
    <location>
        <begin position="313"/>
        <end position="342"/>
    </location>
</feature>
<dbReference type="OrthoDB" id="6159398at2759"/>
<sequence>MNYCFGAILTFLLAFSFTGTNCLLVIWPNGPTLVNAFVGTNLTLGISYSGVTGPLVTWLNGTLILASWTIGLNTPPDIGQAYQNVLSIDQTGSLVFQNVPVSYSGTYIAQMAKPGSHEVSVNFTLSVYNVITYASIVTVSQYIVEGGAPFTLSYSSMQGPVMTSAWYFKSVALVNSSRYLITQNSLIINQPNRNDTGLYSVVLKNPFSNVMQSKNITVLYGPDKPVLEVSPSKATFVSGETISLSCRAEGEPPPSASWVFLGQTLPTSNGTLQLTHVHTSQSGIYTCVLVNSMTSKSLARNITINILGLSSSAIAGIAAGVPCLILLLLLFAGLIFSCYYCYKKKAANKNPRYPVTKAVKKAVINQPDLIKPHKLLTRSLKQPPPYNYQPHQVSSERPGSLPLGVPPVRMATTV</sequence>
<evidence type="ECO:0000313" key="9">
    <source>
        <dbReference type="Proteomes" id="UP000606274"/>
    </source>
</evidence>
<dbReference type="InterPro" id="IPR052598">
    <property type="entry name" value="IgSF_CEA-related"/>
</dbReference>
<dbReference type="SMART" id="SM00408">
    <property type="entry name" value="IGc2"/>
    <property type="match status" value="1"/>
</dbReference>
<dbReference type="InterPro" id="IPR007110">
    <property type="entry name" value="Ig-like_dom"/>
</dbReference>
<gene>
    <name evidence="8" type="ORF">HF521_010956</name>
</gene>
<keyword evidence="6" id="KW-0812">Transmembrane</keyword>
<keyword evidence="4" id="KW-0393">Immunoglobulin domain</keyword>
<dbReference type="InterPro" id="IPR003598">
    <property type="entry name" value="Ig_sub2"/>
</dbReference>
<comment type="caution">
    <text evidence="8">The sequence shown here is derived from an EMBL/GenBank/DDBJ whole genome shotgun (WGS) entry which is preliminary data.</text>
</comment>
<dbReference type="Proteomes" id="UP000606274">
    <property type="component" value="Unassembled WGS sequence"/>
</dbReference>
<evidence type="ECO:0000256" key="1">
    <source>
        <dbReference type="ARBA" id="ARBA00022729"/>
    </source>
</evidence>
<dbReference type="PROSITE" id="PS50835">
    <property type="entry name" value="IG_LIKE"/>
    <property type="match status" value="1"/>
</dbReference>